<evidence type="ECO:0000256" key="4">
    <source>
        <dbReference type="ARBA" id="ARBA00022884"/>
    </source>
</evidence>
<comment type="caution">
    <text evidence="5">Lacks conserved residue(s) required for the propagation of feature annotation.</text>
</comment>
<evidence type="ECO:0000259" key="7">
    <source>
        <dbReference type="SMART" id="SM00650"/>
    </source>
</evidence>
<dbReference type="EMBL" id="CAJNIZ010012669">
    <property type="protein sequence ID" value="CAE7336469.1"/>
    <property type="molecule type" value="Genomic_DNA"/>
</dbReference>
<dbReference type="InterPro" id="IPR020598">
    <property type="entry name" value="rRNA_Ade_methylase_Trfase_N"/>
</dbReference>
<name>A0A812P196_SYMPI</name>
<sequence length="115" mass="12470">EDLLKLDHADLAQRMGGRLCVIGNLPYSITTDALLSLVASPGALRYAVVMIQKEAAERVVAPPGSKDYSPLSVMLQTFARPRMLYSVPPTAFYPKPKVTSAIVELDFPAPSDLPQ</sequence>
<reference evidence="8" key="1">
    <citation type="submission" date="2021-02" db="EMBL/GenBank/DDBJ databases">
        <authorList>
            <person name="Dougan E. K."/>
            <person name="Rhodes N."/>
            <person name="Thang M."/>
            <person name="Chan C."/>
        </authorList>
    </citation>
    <scope>NUCLEOTIDE SEQUENCE</scope>
</reference>
<comment type="caution">
    <text evidence="8">The sequence shown here is derived from an EMBL/GenBank/DDBJ whole genome shotgun (WGS) entry which is preliminary data.</text>
</comment>
<dbReference type="PROSITE" id="PS51689">
    <property type="entry name" value="SAM_RNA_A_N6_MT"/>
    <property type="match status" value="1"/>
</dbReference>
<dbReference type="OrthoDB" id="74991at2759"/>
<evidence type="ECO:0000313" key="9">
    <source>
        <dbReference type="Proteomes" id="UP000649617"/>
    </source>
</evidence>
<comment type="similarity">
    <text evidence="5 6">Belongs to the class I-like SAM-binding methyltransferase superfamily. rRNA adenine N(6)-methyltransferase family.</text>
</comment>
<organism evidence="8 9">
    <name type="scientific">Symbiodinium pilosum</name>
    <name type="common">Dinoflagellate</name>
    <dbReference type="NCBI Taxonomy" id="2952"/>
    <lineage>
        <taxon>Eukaryota</taxon>
        <taxon>Sar</taxon>
        <taxon>Alveolata</taxon>
        <taxon>Dinophyceae</taxon>
        <taxon>Suessiales</taxon>
        <taxon>Symbiodiniaceae</taxon>
        <taxon>Symbiodinium</taxon>
    </lineage>
</organism>
<keyword evidence="2 5" id="KW-0808">Transferase</keyword>
<feature type="binding site" evidence="5">
    <location>
        <position position="1"/>
    </location>
    <ligand>
        <name>S-adenosyl-L-methionine</name>
        <dbReference type="ChEBI" id="CHEBI:59789"/>
    </ligand>
</feature>
<accession>A0A812P196</accession>
<dbReference type="GO" id="GO:0003723">
    <property type="term" value="F:RNA binding"/>
    <property type="evidence" value="ECO:0007669"/>
    <property type="project" value="UniProtKB-UniRule"/>
</dbReference>
<dbReference type="InterPro" id="IPR001737">
    <property type="entry name" value="KsgA/Erm"/>
</dbReference>
<keyword evidence="6" id="KW-0698">rRNA processing</keyword>
<feature type="domain" description="Ribosomal RNA adenine methylase transferase N-terminal" evidence="7">
    <location>
        <begin position="1"/>
        <end position="109"/>
    </location>
</feature>
<proteinExistence type="inferred from homology"/>
<keyword evidence="3 5" id="KW-0949">S-adenosyl-L-methionine</keyword>
<dbReference type="PANTHER" id="PTHR11727">
    <property type="entry name" value="DIMETHYLADENOSINE TRANSFERASE"/>
    <property type="match status" value="1"/>
</dbReference>
<dbReference type="Pfam" id="PF00398">
    <property type="entry name" value="RrnaAD"/>
    <property type="match status" value="1"/>
</dbReference>
<dbReference type="Gene3D" id="3.40.50.150">
    <property type="entry name" value="Vaccinia Virus protein VP39"/>
    <property type="match status" value="1"/>
</dbReference>
<protein>
    <recommendedName>
        <fullName evidence="6">rRNA adenine N(6)-methyltransferase</fullName>
        <ecNumber evidence="6">2.1.1.-</ecNumber>
    </recommendedName>
</protein>
<feature type="binding site" evidence="5">
    <location>
        <position position="24"/>
    </location>
    <ligand>
        <name>S-adenosyl-L-methionine</name>
        <dbReference type="ChEBI" id="CHEBI:59789"/>
    </ligand>
</feature>
<dbReference type="Proteomes" id="UP000649617">
    <property type="component" value="Unassembled WGS sequence"/>
</dbReference>
<keyword evidence="4 5" id="KW-0694">RNA-binding</keyword>
<feature type="non-terminal residue" evidence="8">
    <location>
        <position position="1"/>
    </location>
</feature>
<feature type="non-terminal residue" evidence="8">
    <location>
        <position position="115"/>
    </location>
</feature>
<gene>
    <name evidence="8" type="primary">rsmA</name>
    <name evidence="8" type="ORF">SPIL2461_LOCUS7877</name>
</gene>
<evidence type="ECO:0000256" key="6">
    <source>
        <dbReference type="RuleBase" id="RU362106"/>
    </source>
</evidence>
<dbReference type="AlphaFoldDB" id="A0A812P196"/>
<keyword evidence="1 5" id="KW-0489">Methyltransferase</keyword>
<evidence type="ECO:0000256" key="2">
    <source>
        <dbReference type="ARBA" id="ARBA00022679"/>
    </source>
</evidence>
<evidence type="ECO:0000313" key="8">
    <source>
        <dbReference type="EMBL" id="CAE7336469.1"/>
    </source>
</evidence>
<dbReference type="InterPro" id="IPR029063">
    <property type="entry name" value="SAM-dependent_MTases_sf"/>
</dbReference>
<evidence type="ECO:0000256" key="1">
    <source>
        <dbReference type="ARBA" id="ARBA00022603"/>
    </source>
</evidence>
<dbReference type="GO" id="GO:0000179">
    <property type="term" value="F:rRNA (adenine-N6,N6-)-dimethyltransferase activity"/>
    <property type="evidence" value="ECO:0007669"/>
    <property type="project" value="UniProtKB-UniRule"/>
</dbReference>
<dbReference type="SMART" id="SM00650">
    <property type="entry name" value="rADc"/>
    <property type="match status" value="1"/>
</dbReference>
<evidence type="ECO:0000256" key="3">
    <source>
        <dbReference type="ARBA" id="ARBA00022691"/>
    </source>
</evidence>
<dbReference type="SUPFAM" id="SSF53335">
    <property type="entry name" value="S-adenosyl-L-methionine-dependent methyltransferases"/>
    <property type="match status" value="1"/>
</dbReference>
<dbReference type="PANTHER" id="PTHR11727:SF18">
    <property type="entry name" value="RRNA ADENINE N(6)-METHYLTRANSFERASE"/>
    <property type="match status" value="1"/>
</dbReference>
<feature type="binding site" evidence="5">
    <location>
        <position position="2"/>
    </location>
    <ligand>
        <name>S-adenosyl-L-methionine</name>
        <dbReference type="ChEBI" id="CHEBI:59789"/>
    </ligand>
</feature>
<keyword evidence="9" id="KW-1185">Reference proteome</keyword>
<evidence type="ECO:0000256" key="5">
    <source>
        <dbReference type="PROSITE-ProRule" id="PRU01026"/>
    </source>
</evidence>
<dbReference type="EC" id="2.1.1.-" evidence="6"/>